<keyword evidence="12" id="KW-0628">Postsynaptic cell membrane</keyword>
<gene>
    <name evidence="18" type="ORF">HCOI_00789000</name>
</gene>
<keyword evidence="11" id="KW-0325">Glycoprotein</keyword>
<keyword evidence="7" id="KW-0406">Ion transport</keyword>
<evidence type="ECO:0000256" key="6">
    <source>
        <dbReference type="ARBA" id="ARBA00023018"/>
    </source>
</evidence>
<evidence type="ECO:0000256" key="7">
    <source>
        <dbReference type="ARBA" id="ARBA00023065"/>
    </source>
</evidence>
<keyword evidence="14" id="KW-0407">Ion channel</keyword>
<dbReference type="InterPro" id="IPR036719">
    <property type="entry name" value="Neuro-gated_channel_TM_sf"/>
</dbReference>
<accession>W6NBM6</accession>
<evidence type="ECO:0000256" key="5">
    <source>
        <dbReference type="ARBA" id="ARBA00022989"/>
    </source>
</evidence>
<reference evidence="18" key="1">
    <citation type="submission" date="2013-03" db="EMBL/GenBank/DDBJ databases">
        <authorList>
            <person name="Aslett M."/>
        </authorList>
    </citation>
    <scope>NUCLEOTIDE SEQUENCE [LARGE SCALE GENOMIC DNA]</scope>
    <source>
        <strain evidence="18">ISE/inbred ISE</strain>
    </source>
</reference>
<evidence type="ECO:0000256" key="15">
    <source>
        <dbReference type="ARBA" id="ARBA00034104"/>
    </source>
</evidence>
<feature type="domain" description="Neurotransmitter-gated ion-channel transmembrane" evidence="17">
    <location>
        <begin position="36"/>
        <end position="84"/>
    </location>
</feature>
<keyword evidence="5 16" id="KW-1133">Transmembrane helix</keyword>
<keyword evidence="2" id="KW-0813">Transport</keyword>
<name>W6NBM6_HAECO</name>
<evidence type="ECO:0000256" key="9">
    <source>
        <dbReference type="ARBA" id="ARBA00023157"/>
    </source>
</evidence>
<evidence type="ECO:0000256" key="8">
    <source>
        <dbReference type="ARBA" id="ARBA00023136"/>
    </source>
</evidence>
<evidence type="ECO:0000256" key="13">
    <source>
        <dbReference type="ARBA" id="ARBA00023286"/>
    </source>
</evidence>
<organism evidence="18">
    <name type="scientific">Haemonchus contortus</name>
    <name type="common">Barber pole worm</name>
    <dbReference type="NCBI Taxonomy" id="6289"/>
    <lineage>
        <taxon>Eukaryota</taxon>
        <taxon>Metazoa</taxon>
        <taxon>Ecdysozoa</taxon>
        <taxon>Nematoda</taxon>
        <taxon>Chromadorea</taxon>
        <taxon>Rhabditida</taxon>
        <taxon>Rhabditina</taxon>
        <taxon>Rhabditomorpha</taxon>
        <taxon>Strongyloidea</taxon>
        <taxon>Trichostrongylidae</taxon>
        <taxon>Haemonchus</taxon>
    </lineage>
</organism>
<evidence type="ECO:0000313" key="18">
    <source>
        <dbReference type="EMBL" id="CDL94260.1"/>
    </source>
</evidence>
<dbReference type="InterPro" id="IPR038050">
    <property type="entry name" value="Neuro_actylchol_rec"/>
</dbReference>
<keyword evidence="9" id="KW-1015">Disulfide bond</keyword>
<comment type="caution">
    <text evidence="18">The sequence shown here is derived from an EMBL/GenBank/DDBJ whole genome shotgun (WGS) entry which is preliminary data.</text>
</comment>
<evidence type="ECO:0000256" key="16">
    <source>
        <dbReference type="SAM" id="Phobius"/>
    </source>
</evidence>
<evidence type="ECO:0000256" key="4">
    <source>
        <dbReference type="ARBA" id="ARBA00022692"/>
    </source>
</evidence>
<evidence type="ECO:0000256" key="14">
    <source>
        <dbReference type="ARBA" id="ARBA00023303"/>
    </source>
</evidence>
<protein>
    <submittedName>
        <fullName evidence="18">Neurotransmitter-gated ion-channel transmembrane region domain containing protein</fullName>
    </submittedName>
</protein>
<dbReference type="GO" id="GO:0045211">
    <property type="term" value="C:postsynaptic membrane"/>
    <property type="evidence" value="ECO:0007669"/>
    <property type="project" value="UniProtKB-SubCell"/>
</dbReference>
<evidence type="ECO:0000259" key="17">
    <source>
        <dbReference type="Pfam" id="PF02932"/>
    </source>
</evidence>
<dbReference type="GO" id="GO:0034220">
    <property type="term" value="P:monoatomic ion transmembrane transport"/>
    <property type="evidence" value="ECO:0007669"/>
    <property type="project" value="UniProtKB-KW"/>
</dbReference>
<keyword evidence="3" id="KW-1003">Cell membrane</keyword>
<evidence type="ECO:0000256" key="2">
    <source>
        <dbReference type="ARBA" id="ARBA00022448"/>
    </source>
</evidence>
<dbReference type="EMBL" id="CAVP010057398">
    <property type="protein sequence ID" value="CDL94260.1"/>
    <property type="molecule type" value="Genomic_DNA"/>
</dbReference>
<dbReference type="AlphaFoldDB" id="W6NBM6"/>
<evidence type="ECO:0000256" key="10">
    <source>
        <dbReference type="ARBA" id="ARBA00023170"/>
    </source>
</evidence>
<keyword evidence="8 16" id="KW-0472">Membrane</keyword>
<sequence>MQSDAPLNRTNVAPKVAFRKPKKNKEFVDDVLFINLLQQVRFIADHFRHNERESEVSDDWTFVAMVLDRLFLIIFSVLNVGTMFIILEAPSLYDYSKAMNITVPNKPLGQANLFGSHSARLR</sequence>
<comment type="subcellular location">
    <subcellularLocation>
        <location evidence="15">Postsynaptic cell membrane</location>
        <topology evidence="15">Multi-pass membrane protein</topology>
    </subcellularLocation>
</comment>
<keyword evidence="6" id="KW-0770">Synapse</keyword>
<keyword evidence="4 16" id="KW-0812">Transmembrane</keyword>
<keyword evidence="10" id="KW-0675">Receptor</keyword>
<reference evidence="18" key="2">
    <citation type="submission" date="2013-05" db="EMBL/GenBank/DDBJ databases">
        <title>The genome and transcriptome of Haemonchus contortus: a key model parasite for drug and vaccine discovery.</title>
        <authorList>
            <person name="Laing R."/>
            <person name="Kikuchi T."/>
            <person name="Martinelli A."/>
            <person name="Tsai I.J."/>
            <person name="Beech R.N."/>
            <person name="Redman E."/>
            <person name="Holroyd N."/>
            <person name="Bartley D.J."/>
            <person name="Beasley H."/>
            <person name="Britton C."/>
            <person name="Curran D."/>
            <person name="Devaney E."/>
            <person name="Gilabert A."/>
            <person name="Jackson F."/>
            <person name="Hunt M."/>
            <person name="Johnston S."/>
            <person name="Kryukov I."/>
            <person name="Li K."/>
            <person name="Morrison A.A."/>
            <person name="Reid A.J."/>
            <person name="Sargison N."/>
            <person name="Saunders G."/>
            <person name="Wasmuth J.D."/>
            <person name="Wolstenholme A."/>
            <person name="Berriman M."/>
            <person name="Gilleard J.S."/>
            <person name="Cotton J.A."/>
        </authorList>
    </citation>
    <scope>NUCLEOTIDE SEQUENCE [LARGE SCALE GENOMIC DNA]</scope>
    <source>
        <strain evidence="18">ISE/inbred ISE</strain>
    </source>
</reference>
<evidence type="ECO:0000256" key="1">
    <source>
        <dbReference type="ARBA" id="ARBA00009237"/>
    </source>
</evidence>
<proteinExistence type="inferred from homology"/>
<dbReference type="InterPro" id="IPR006029">
    <property type="entry name" value="Neurotrans-gated_channel_TM"/>
</dbReference>
<dbReference type="GO" id="GO:0007268">
    <property type="term" value="P:chemical synaptic transmission"/>
    <property type="evidence" value="ECO:0007669"/>
    <property type="project" value="UniProtKB-ARBA"/>
</dbReference>
<comment type="similarity">
    <text evidence="1">Belongs to the ligand-gated ion channel (TC 1.A.9) family. Acetylcholine receptor (TC 1.A.9.1) subfamily.</text>
</comment>
<dbReference type="Pfam" id="PF02932">
    <property type="entry name" value="Neur_chan_memb"/>
    <property type="match status" value="1"/>
</dbReference>
<keyword evidence="13" id="KW-1071">Ligand-gated ion channel</keyword>
<evidence type="ECO:0000256" key="11">
    <source>
        <dbReference type="ARBA" id="ARBA00023180"/>
    </source>
</evidence>
<feature type="transmembrane region" description="Helical" evidence="16">
    <location>
        <begin position="70"/>
        <end position="89"/>
    </location>
</feature>
<dbReference type="SUPFAM" id="SSF90112">
    <property type="entry name" value="Neurotransmitter-gated ion-channel transmembrane pore"/>
    <property type="match status" value="1"/>
</dbReference>
<evidence type="ECO:0000256" key="3">
    <source>
        <dbReference type="ARBA" id="ARBA00022475"/>
    </source>
</evidence>
<dbReference type="FunFam" id="1.20.58.390:FF:000030">
    <property type="entry name" value="Acetylcholine receptor subunit alpha-L1"/>
    <property type="match status" value="1"/>
</dbReference>
<dbReference type="Gene3D" id="1.20.58.390">
    <property type="entry name" value="Neurotransmitter-gated ion-channel transmembrane domain"/>
    <property type="match status" value="1"/>
</dbReference>
<evidence type="ECO:0000256" key="12">
    <source>
        <dbReference type="ARBA" id="ARBA00023257"/>
    </source>
</evidence>